<sequence>MQMLLYLQALCTPVDGHVYFSCVFPVLLIFFAVPALSTPLDRLYIIDT</sequence>
<evidence type="ECO:0000256" key="1">
    <source>
        <dbReference type="SAM" id="Phobius"/>
    </source>
</evidence>
<dbReference type="AlphaFoldDB" id="A0A0E9XGR5"/>
<reference evidence="2" key="1">
    <citation type="submission" date="2014-11" db="EMBL/GenBank/DDBJ databases">
        <authorList>
            <person name="Amaro Gonzalez C."/>
        </authorList>
    </citation>
    <scope>NUCLEOTIDE SEQUENCE</scope>
</reference>
<keyword evidence="1" id="KW-0812">Transmembrane</keyword>
<accession>A0A0E9XGR5</accession>
<protein>
    <submittedName>
        <fullName evidence="2">Uncharacterized protein</fullName>
    </submittedName>
</protein>
<reference evidence="2" key="2">
    <citation type="journal article" date="2015" name="Fish Shellfish Immunol.">
        <title>Early steps in the European eel (Anguilla anguilla)-Vibrio vulnificus interaction in the gills: Role of the RtxA13 toxin.</title>
        <authorList>
            <person name="Callol A."/>
            <person name="Pajuelo D."/>
            <person name="Ebbesson L."/>
            <person name="Teles M."/>
            <person name="MacKenzie S."/>
            <person name="Amaro C."/>
        </authorList>
    </citation>
    <scope>NUCLEOTIDE SEQUENCE</scope>
</reference>
<evidence type="ECO:0000313" key="2">
    <source>
        <dbReference type="EMBL" id="JAI00874.1"/>
    </source>
</evidence>
<organism evidence="2">
    <name type="scientific">Anguilla anguilla</name>
    <name type="common">European freshwater eel</name>
    <name type="synonym">Muraena anguilla</name>
    <dbReference type="NCBI Taxonomy" id="7936"/>
    <lineage>
        <taxon>Eukaryota</taxon>
        <taxon>Metazoa</taxon>
        <taxon>Chordata</taxon>
        <taxon>Craniata</taxon>
        <taxon>Vertebrata</taxon>
        <taxon>Euteleostomi</taxon>
        <taxon>Actinopterygii</taxon>
        <taxon>Neopterygii</taxon>
        <taxon>Teleostei</taxon>
        <taxon>Anguilliformes</taxon>
        <taxon>Anguillidae</taxon>
        <taxon>Anguilla</taxon>
    </lineage>
</organism>
<keyword evidence="1" id="KW-0472">Membrane</keyword>
<name>A0A0E9XGR5_ANGAN</name>
<proteinExistence type="predicted"/>
<feature type="transmembrane region" description="Helical" evidence="1">
    <location>
        <begin position="26"/>
        <end position="45"/>
    </location>
</feature>
<dbReference type="EMBL" id="GBXM01007704">
    <property type="protein sequence ID" value="JAI00874.1"/>
    <property type="molecule type" value="Transcribed_RNA"/>
</dbReference>
<keyword evidence="1" id="KW-1133">Transmembrane helix</keyword>